<sequence>MPAAGLRCLIDIDGSGGFGWRLVAPNGRPVAVSLTSHDTHDGCRAAFARLCERHEEVGGGVQHSPEGSWVWAVWDRSGQHLAGSARAYERHATCRASYERFRAALPELHLSGPGLWGVA</sequence>
<dbReference type="EMBL" id="BAABIV010000021">
    <property type="protein sequence ID" value="GAA4998533.1"/>
    <property type="molecule type" value="Genomic_DNA"/>
</dbReference>
<reference evidence="2" key="1">
    <citation type="journal article" date="2019" name="Int. J. Syst. Evol. Microbiol.">
        <title>The Global Catalogue of Microorganisms (GCM) 10K type strain sequencing project: providing services to taxonomists for standard genome sequencing and annotation.</title>
        <authorList>
            <consortium name="The Broad Institute Genomics Platform"/>
            <consortium name="The Broad Institute Genome Sequencing Center for Infectious Disease"/>
            <person name="Wu L."/>
            <person name="Ma J."/>
        </authorList>
    </citation>
    <scope>NUCLEOTIDE SEQUENCE [LARGE SCALE GENOMIC DNA]</scope>
    <source>
        <strain evidence="2">JCM 17657</strain>
    </source>
</reference>
<dbReference type="Proteomes" id="UP001500610">
    <property type="component" value="Unassembled WGS sequence"/>
</dbReference>
<dbReference type="Gene3D" id="2.30.29.80">
    <property type="match status" value="1"/>
</dbReference>
<evidence type="ECO:0000313" key="1">
    <source>
        <dbReference type="EMBL" id="GAA4998533.1"/>
    </source>
</evidence>
<organism evidence="1 2">
    <name type="scientific">Streptomyces hyderabadensis</name>
    <dbReference type="NCBI Taxonomy" id="598549"/>
    <lineage>
        <taxon>Bacteria</taxon>
        <taxon>Bacillati</taxon>
        <taxon>Actinomycetota</taxon>
        <taxon>Actinomycetes</taxon>
        <taxon>Kitasatosporales</taxon>
        <taxon>Streptomycetaceae</taxon>
        <taxon>Streptomyces</taxon>
    </lineage>
</organism>
<evidence type="ECO:0000313" key="2">
    <source>
        <dbReference type="Proteomes" id="UP001500610"/>
    </source>
</evidence>
<name>A0ABP9IJB0_9ACTN</name>
<accession>A0ABP9IJB0</accession>
<protein>
    <recommendedName>
        <fullName evidence="3">DUF1508 domain-containing protein</fullName>
    </recommendedName>
</protein>
<evidence type="ECO:0008006" key="3">
    <source>
        <dbReference type="Google" id="ProtNLM"/>
    </source>
</evidence>
<gene>
    <name evidence="1" type="ORF">GCM10023257_47280</name>
</gene>
<proteinExistence type="predicted"/>
<comment type="caution">
    <text evidence="1">The sequence shown here is derived from an EMBL/GenBank/DDBJ whole genome shotgun (WGS) entry which is preliminary data.</text>
</comment>
<dbReference type="SUPFAM" id="SSF160113">
    <property type="entry name" value="YegP-like"/>
    <property type="match status" value="1"/>
</dbReference>
<keyword evidence="2" id="KW-1185">Reference proteome</keyword>
<dbReference type="InterPro" id="IPR036913">
    <property type="entry name" value="YegP-like_sf"/>
</dbReference>